<gene>
    <name evidence="1" type="ORF">CHYS00102_LOCUS29703</name>
    <name evidence="2" type="ORF">CHYS00102_LOCUS29704</name>
</gene>
<sequence>MHRVSSLAVNSEIFETSRLSNLPIGAAARTLWTDVSSSALDTAVLHSSSPPSAIAVAPPGIQLPPFKDVTVNKLKEYCRLINTKVGGNKFVLYERLLMNQDLLAAVDFSAITPPPEPITNSISIEEHRSNSFSRASSVEVLIETLKGSAEYTSALKHSPFNTDEVMVKYLSTDIWIFVRSELLNHIASISYLSMMKASNSVISSRAKIYNTKCISVMHTVISSMPTPAALDCIGRFKIEWKSTLCTLYFSFVSSLHHSLCNGSMGDIISNAIRKIDDGGDSSFIPSNASPITTALYYLAGYFLYAADKESERRGVQEMLNDLENFVCSSQCLDSEYAVLECLLTSKVDRLNAYGGLKYANANFFVIVCYLEEIFKEIYTSVNLVIW</sequence>
<protein>
    <recommendedName>
        <fullName evidence="3">SAP domain-containing protein</fullName>
    </recommendedName>
</protein>
<dbReference type="EMBL" id="HBFR01040620">
    <property type="protein sequence ID" value="CAD8902484.1"/>
    <property type="molecule type" value="Transcribed_RNA"/>
</dbReference>
<evidence type="ECO:0000313" key="1">
    <source>
        <dbReference type="EMBL" id="CAD8902484.1"/>
    </source>
</evidence>
<evidence type="ECO:0008006" key="3">
    <source>
        <dbReference type="Google" id="ProtNLM"/>
    </source>
</evidence>
<dbReference type="AlphaFoldDB" id="A0A6U5M1Z5"/>
<proteinExistence type="predicted"/>
<accession>A0A6U5M1Z5</accession>
<dbReference type="EMBL" id="HBFR01040621">
    <property type="protein sequence ID" value="CAD8902485.1"/>
    <property type="molecule type" value="Transcribed_RNA"/>
</dbReference>
<name>A0A6U5M1Z5_9STRA</name>
<organism evidence="2">
    <name type="scientific">Corethron hystrix</name>
    <dbReference type="NCBI Taxonomy" id="216773"/>
    <lineage>
        <taxon>Eukaryota</taxon>
        <taxon>Sar</taxon>
        <taxon>Stramenopiles</taxon>
        <taxon>Ochrophyta</taxon>
        <taxon>Bacillariophyta</taxon>
        <taxon>Coscinodiscophyceae</taxon>
        <taxon>Corethrophycidae</taxon>
        <taxon>Corethrales</taxon>
        <taxon>Corethraceae</taxon>
        <taxon>Corethron</taxon>
    </lineage>
</organism>
<evidence type="ECO:0000313" key="2">
    <source>
        <dbReference type="EMBL" id="CAD8902485.1"/>
    </source>
</evidence>
<reference evidence="2" key="1">
    <citation type="submission" date="2021-01" db="EMBL/GenBank/DDBJ databases">
        <authorList>
            <person name="Corre E."/>
            <person name="Pelletier E."/>
            <person name="Niang G."/>
            <person name="Scheremetjew M."/>
            <person name="Finn R."/>
            <person name="Kale V."/>
            <person name="Holt S."/>
            <person name="Cochrane G."/>
            <person name="Meng A."/>
            <person name="Brown T."/>
            <person name="Cohen L."/>
        </authorList>
    </citation>
    <scope>NUCLEOTIDE SEQUENCE</scope>
    <source>
        <strain evidence="2">308</strain>
    </source>
</reference>